<dbReference type="SUPFAM" id="SSF56935">
    <property type="entry name" value="Porins"/>
    <property type="match status" value="1"/>
</dbReference>
<dbReference type="InterPro" id="IPR039426">
    <property type="entry name" value="TonB-dep_rcpt-like"/>
</dbReference>
<evidence type="ECO:0000256" key="4">
    <source>
        <dbReference type="ARBA" id="ARBA00022692"/>
    </source>
</evidence>
<dbReference type="InterPro" id="IPR012910">
    <property type="entry name" value="Plug_dom"/>
</dbReference>
<gene>
    <name evidence="13" type="ORF">SAMN04488055_4146</name>
</gene>
<evidence type="ECO:0000313" key="14">
    <source>
        <dbReference type="Proteomes" id="UP000185003"/>
    </source>
</evidence>
<keyword evidence="7 8" id="KW-0998">Cell outer membrane</keyword>
<dbReference type="InterPro" id="IPR023996">
    <property type="entry name" value="TonB-dep_OMP_SusC/RagA"/>
</dbReference>
<dbReference type="NCBIfam" id="TIGR04056">
    <property type="entry name" value="OMP_RagA_SusC"/>
    <property type="match status" value="1"/>
</dbReference>
<dbReference type="AlphaFoldDB" id="A0A1N6JLU7"/>
<dbReference type="GO" id="GO:0009279">
    <property type="term" value="C:cell outer membrane"/>
    <property type="evidence" value="ECO:0007669"/>
    <property type="project" value="UniProtKB-SubCell"/>
</dbReference>
<evidence type="ECO:0000256" key="5">
    <source>
        <dbReference type="ARBA" id="ARBA00023077"/>
    </source>
</evidence>
<dbReference type="PROSITE" id="PS52016">
    <property type="entry name" value="TONB_DEPENDENT_REC_3"/>
    <property type="match status" value="1"/>
</dbReference>
<evidence type="ECO:0000256" key="1">
    <source>
        <dbReference type="ARBA" id="ARBA00004571"/>
    </source>
</evidence>
<evidence type="ECO:0000256" key="8">
    <source>
        <dbReference type="PROSITE-ProRule" id="PRU01360"/>
    </source>
</evidence>
<organism evidence="13 14">
    <name type="scientific">Chitinophaga niabensis</name>
    <dbReference type="NCBI Taxonomy" id="536979"/>
    <lineage>
        <taxon>Bacteria</taxon>
        <taxon>Pseudomonadati</taxon>
        <taxon>Bacteroidota</taxon>
        <taxon>Chitinophagia</taxon>
        <taxon>Chitinophagales</taxon>
        <taxon>Chitinophagaceae</taxon>
        <taxon>Chitinophaga</taxon>
    </lineage>
</organism>
<sequence>MYFHVNCSARRHLAVWLLLFLCSTAWAQSVSITGKVTGSLDKTPLPGVTVVIKGTSQGTVTDATGTYKITAPSGSTLLFSFIGFMPKEVKVSGATQLDVELAENAGTLNEVVVTGYGSQSKKDITGAVATVNVKQLLSAPATNVGQALQGRVAGVTVGNENAPGGNVMVRIRGYGTINDNSPLYVIDGVPTKGNLNTLNLNDIETMQVLKDASASSIYGSRAGNGVVIITTKKGKIGRPRLTYDMYYGTQRPGEFLDLLNTSEYASLLWESRINAGNVDPVTGFPKHAQFGSGANPVTPDYIFPDGASANDPRVNPANYSTDIDGADFKKTRWLITKANKTGTNWMDEIFDPAPIQSHQVGVSGGTDGGRYAMSLGYYDQKGIMIYTGFKRYSLRANTEFNINKRFRAGENLQVSYSERVGQPAGNQNEGNPVSFAYRMQPIIPVYDIMGNFAGTKGGDLDNAKNPVAALYRNKDNIGKEIRLFGNAYLEADILPNLTARTSIGVDYSNFNIRTYTIRDIESSESASNSNLSTNNNYEATWTWYNTLTYKFQLGALHRFNLIVGTESIGNYAEAFAAGRAGFFVDDLDNRYLDAGNGGTSTNSGSASNWRLASEFSKLNYVYNDRYLLDLTLRRDRSSRFAEQFRVAYFPAASVGWRISEEDFMKSISFVNDLKLRAAYGQTGNQEIGNYNAYTFFGTNPTTSFYDLNGSRTSALQGYDLTQFGNLRAKWETTSSLDIGVDASMMKGRLGFNFDWFRRKTTDMLFPVELQFTQGIATNPFRNIGTMVNKGIELGISFLSDAAGGDFTYDINVNFSSYRNNVEVTDGNPKTRYFGFTTRLPSMTVTQAGYPISSFFGYVIDGIFQTDADGAKHAAQFGGGANNKAGQFIFRDLDSNNVINADDRTIIGSPHPDFSYGVNVQLGYKNFGLTLFAQGVQGNKIFNYVRYWTDFPTFAGNRSRRMLEDSWRPGKTNALLPQLRSNDVISSNPSTYYLENGSYLRMKNVQLSYKLPASLIKRVGIEQLQVYLQAQNLFTITKYTGLDPEINLRAYSPNNDRHMGVDEGAYPTSKVYLVGANLTF</sequence>
<keyword evidence="4 8" id="KW-0812">Transmembrane</keyword>
<evidence type="ECO:0000256" key="3">
    <source>
        <dbReference type="ARBA" id="ARBA00022452"/>
    </source>
</evidence>
<dbReference type="Pfam" id="PF13715">
    <property type="entry name" value="CarbopepD_reg_2"/>
    <property type="match status" value="1"/>
</dbReference>
<protein>
    <submittedName>
        <fullName evidence="13">TonB-linked outer membrane protein, SusC/RagA family</fullName>
    </submittedName>
</protein>
<dbReference type="RefSeq" id="WP_074241519.1">
    <property type="nucleotide sequence ID" value="NZ_FSRA01000002.1"/>
</dbReference>
<dbReference type="NCBIfam" id="TIGR04057">
    <property type="entry name" value="SusC_RagA_signa"/>
    <property type="match status" value="1"/>
</dbReference>
<dbReference type="InterPro" id="IPR023997">
    <property type="entry name" value="TonB-dep_OMP_SusC/RagA_CS"/>
</dbReference>
<dbReference type="Proteomes" id="UP000185003">
    <property type="component" value="Unassembled WGS sequence"/>
</dbReference>
<feature type="chain" id="PRO_5012139179" evidence="10">
    <location>
        <begin position="28"/>
        <end position="1079"/>
    </location>
</feature>
<feature type="signal peptide" evidence="10">
    <location>
        <begin position="1"/>
        <end position="27"/>
    </location>
</feature>
<dbReference type="InterPro" id="IPR000531">
    <property type="entry name" value="Beta-barrel_TonB"/>
</dbReference>
<keyword evidence="14" id="KW-1185">Reference proteome</keyword>
<evidence type="ECO:0000256" key="6">
    <source>
        <dbReference type="ARBA" id="ARBA00023136"/>
    </source>
</evidence>
<dbReference type="STRING" id="536979.SAMN04488055_4146"/>
<dbReference type="SUPFAM" id="SSF49464">
    <property type="entry name" value="Carboxypeptidase regulatory domain-like"/>
    <property type="match status" value="1"/>
</dbReference>
<name>A0A1N6JLU7_9BACT</name>
<dbReference type="Gene3D" id="2.60.40.1120">
    <property type="entry name" value="Carboxypeptidase-like, regulatory domain"/>
    <property type="match status" value="1"/>
</dbReference>
<keyword evidence="6 8" id="KW-0472">Membrane</keyword>
<evidence type="ECO:0000256" key="10">
    <source>
        <dbReference type="SAM" id="SignalP"/>
    </source>
</evidence>
<dbReference type="Pfam" id="PF07715">
    <property type="entry name" value="Plug"/>
    <property type="match status" value="1"/>
</dbReference>
<proteinExistence type="inferred from homology"/>
<evidence type="ECO:0000259" key="12">
    <source>
        <dbReference type="Pfam" id="PF07715"/>
    </source>
</evidence>
<evidence type="ECO:0000256" key="2">
    <source>
        <dbReference type="ARBA" id="ARBA00022448"/>
    </source>
</evidence>
<keyword evidence="2 8" id="KW-0813">Transport</keyword>
<dbReference type="InterPro" id="IPR037066">
    <property type="entry name" value="Plug_dom_sf"/>
</dbReference>
<feature type="domain" description="TonB-dependent receptor plug" evidence="12">
    <location>
        <begin position="121"/>
        <end position="226"/>
    </location>
</feature>
<evidence type="ECO:0000256" key="9">
    <source>
        <dbReference type="RuleBase" id="RU003357"/>
    </source>
</evidence>
<dbReference type="InterPro" id="IPR036942">
    <property type="entry name" value="Beta-barrel_TonB_sf"/>
</dbReference>
<keyword evidence="3 8" id="KW-1134">Transmembrane beta strand</keyword>
<evidence type="ECO:0000259" key="11">
    <source>
        <dbReference type="Pfam" id="PF00593"/>
    </source>
</evidence>
<evidence type="ECO:0000313" key="13">
    <source>
        <dbReference type="EMBL" id="SIO45149.1"/>
    </source>
</evidence>
<dbReference type="InterPro" id="IPR008969">
    <property type="entry name" value="CarboxyPept-like_regulatory"/>
</dbReference>
<accession>A0A1N6JLU7</accession>
<dbReference type="Pfam" id="PF00593">
    <property type="entry name" value="TonB_dep_Rec_b-barrel"/>
    <property type="match status" value="1"/>
</dbReference>
<dbReference type="OrthoDB" id="9768177at2"/>
<comment type="similarity">
    <text evidence="8 9">Belongs to the TonB-dependent receptor family.</text>
</comment>
<feature type="domain" description="TonB-dependent receptor-like beta-barrel" evidence="11">
    <location>
        <begin position="483"/>
        <end position="1032"/>
    </location>
</feature>
<dbReference type="Gene3D" id="2.170.130.10">
    <property type="entry name" value="TonB-dependent receptor, plug domain"/>
    <property type="match status" value="1"/>
</dbReference>
<dbReference type="EMBL" id="FSRA01000002">
    <property type="protein sequence ID" value="SIO45149.1"/>
    <property type="molecule type" value="Genomic_DNA"/>
</dbReference>
<dbReference type="Gene3D" id="2.40.170.20">
    <property type="entry name" value="TonB-dependent receptor, beta-barrel domain"/>
    <property type="match status" value="1"/>
</dbReference>
<reference evidence="13 14" key="1">
    <citation type="submission" date="2016-11" db="EMBL/GenBank/DDBJ databases">
        <authorList>
            <person name="Jaros S."/>
            <person name="Januszkiewicz K."/>
            <person name="Wedrychowicz H."/>
        </authorList>
    </citation>
    <scope>NUCLEOTIDE SEQUENCE [LARGE SCALE GENOMIC DNA]</scope>
    <source>
        <strain evidence="13 14">DSM 24787</strain>
    </source>
</reference>
<comment type="subcellular location">
    <subcellularLocation>
        <location evidence="1 8">Cell outer membrane</location>
        <topology evidence="1 8">Multi-pass membrane protein</topology>
    </subcellularLocation>
</comment>
<keyword evidence="5 9" id="KW-0798">TonB box</keyword>
<evidence type="ECO:0000256" key="7">
    <source>
        <dbReference type="ARBA" id="ARBA00023237"/>
    </source>
</evidence>
<keyword evidence="10" id="KW-0732">Signal</keyword>